<keyword evidence="2" id="KW-1185">Reference proteome</keyword>
<dbReference type="EMBL" id="JAWDGP010004098">
    <property type="protein sequence ID" value="KAK3767852.1"/>
    <property type="molecule type" value="Genomic_DNA"/>
</dbReference>
<evidence type="ECO:0000313" key="2">
    <source>
        <dbReference type="Proteomes" id="UP001283361"/>
    </source>
</evidence>
<evidence type="ECO:0000313" key="1">
    <source>
        <dbReference type="EMBL" id="KAK3767852.1"/>
    </source>
</evidence>
<name>A0AAE1DET3_9GAST</name>
<organism evidence="1 2">
    <name type="scientific">Elysia crispata</name>
    <name type="common">lettuce slug</name>
    <dbReference type="NCBI Taxonomy" id="231223"/>
    <lineage>
        <taxon>Eukaryota</taxon>
        <taxon>Metazoa</taxon>
        <taxon>Spiralia</taxon>
        <taxon>Lophotrochozoa</taxon>
        <taxon>Mollusca</taxon>
        <taxon>Gastropoda</taxon>
        <taxon>Heterobranchia</taxon>
        <taxon>Euthyneura</taxon>
        <taxon>Panpulmonata</taxon>
        <taxon>Sacoglossa</taxon>
        <taxon>Placobranchoidea</taxon>
        <taxon>Plakobranchidae</taxon>
        <taxon>Elysia</taxon>
    </lineage>
</organism>
<comment type="caution">
    <text evidence="1">The sequence shown here is derived from an EMBL/GenBank/DDBJ whole genome shotgun (WGS) entry which is preliminary data.</text>
</comment>
<gene>
    <name evidence="1" type="ORF">RRG08_059184</name>
</gene>
<accession>A0AAE1DET3</accession>
<sequence length="151" mass="16947">MLPGDVGMPTGESLTRGSRLIRITHSGGFHSPWTISTDTVRVHRQQQHGIASVTITSFGDHNVVTYLPARYPHLGELVLLAPACKEAYIDRVMTQPYINHRREISHSKALSCDTWHCEQRKRSCEHLIPITSSWPMGLELNDSGLRGQHLS</sequence>
<reference evidence="1" key="1">
    <citation type="journal article" date="2023" name="G3 (Bethesda)">
        <title>A reference genome for the long-term kleptoplast-retaining sea slug Elysia crispata morphotype clarki.</title>
        <authorList>
            <person name="Eastman K.E."/>
            <person name="Pendleton A.L."/>
            <person name="Shaikh M.A."/>
            <person name="Suttiyut T."/>
            <person name="Ogas R."/>
            <person name="Tomko P."/>
            <person name="Gavelis G."/>
            <person name="Widhalm J.R."/>
            <person name="Wisecaver J.H."/>
        </authorList>
    </citation>
    <scope>NUCLEOTIDE SEQUENCE</scope>
    <source>
        <strain evidence="1">ECLA1</strain>
    </source>
</reference>
<dbReference type="Proteomes" id="UP001283361">
    <property type="component" value="Unassembled WGS sequence"/>
</dbReference>
<protein>
    <submittedName>
        <fullName evidence="1">Uncharacterized protein</fullName>
    </submittedName>
</protein>
<dbReference type="AlphaFoldDB" id="A0AAE1DET3"/>
<proteinExistence type="predicted"/>